<gene>
    <name evidence="1" type="ORF">SDC9_53214</name>
</gene>
<dbReference type="AlphaFoldDB" id="A0A644WTN3"/>
<dbReference type="CDD" id="cd02947">
    <property type="entry name" value="TRX_family"/>
    <property type="match status" value="1"/>
</dbReference>
<dbReference type="Pfam" id="PF14595">
    <property type="entry name" value="Thioredoxin_9"/>
    <property type="match status" value="1"/>
</dbReference>
<sequence length="171" mass="19251">MYKALLFIAVMTMFSNMKAQINQVVFDTIAEKDILIGECNREGLMLPVFAEFYTLEYGSYSPDQTVVSMLASHGTDYHIVIVMGSWCGDSKEQVPRFLKIADSIGLSEADIRIICVDKKKTAPGLEDELALDAIQLVPTFMFFSGEKEIGRIVETPVETLEKDWLKILEKL</sequence>
<dbReference type="InterPro" id="IPR036249">
    <property type="entry name" value="Thioredoxin-like_sf"/>
</dbReference>
<evidence type="ECO:0000313" key="1">
    <source>
        <dbReference type="EMBL" id="MPM06911.1"/>
    </source>
</evidence>
<reference evidence="1" key="1">
    <citation type="submission" date="2019-08" db="EMBL/GenBank/DDBJ databases">
        <authorList>
            <person name="Kucharzyk K."/>
            <person name="Murdoch R.W."/>
            <person name="Higgins S."/>
            <person name="Loffler F."/>
        </authorList>
    </citation>
    <scope>NUCLEOTIDE SEQUENCE</scope>
</reference>
<proteinExistence type="predicted"/>
<organism evidence="1">
    <name type="scientific">bioreactor metagenome</name>
    <dbReference type="NCBI Taxonomy" id="1076179"/>
    <lineage>
        <taxon>unclassified sequences</taxon>
        <taxon>metagenomes</taxon>
        <taxon>ecological metagenomes</taxon>
    </lineage>
</organism>
<evidence type="ECO:0008006" key="2">
    <source>
        <dbReference type="Google" id="ProtNLM"/>
    </source>
</evidence>
<dbReference type="SUPFAM" id="SSF52833">
    <property type="entry name" value="Thioredoxin-like"/>
    <property type="match status" value="1"/>
</dbReference>
<dbReference type="EMBL" id="VSSQ01001278">
    <property type="protein sequence ID" value="MPM06911.1"/>
    <property type="molecule type" value="Genomic_DNA"/>
</dbReference>
<protein>
    <recommendedName>
        <fullName evidence="2">Thioredoxin domain-containing protein</fullName>
    </recommendedName>
</protein>
<accession>A0A644WTN3</accession>
<dbReference type="Gene3D" id="3.40.30.10">
    <property type="entry name" value="Glutaredoxin"/>
    <property type="match status" value="1"/>
</dbReference>
<comment type="caution">
    <text evidence="1">The sequence shown here is derived from an EMBL/GenBank/DDBJ whole genome shotgun (WGS) entry which is preliminary data.</text>
</comment>
<name>A0A644WTN3_9ZZZZ</name>